<evidence type="ECO:0000256" key="4">
    <source>
        <dbReference type="ARBA" id="ARBA00022525"/>
    </source>
</evidence>
<dbReference type="PANTHER" id="PTHR33109:SF102">
    <property type="entry name" value="EPIDERMAL PATTERNING FACTOR-LIKE PROTEIN 1"/>
    <property type="match status" value="1"/>
</dbReference>
<feature type="signal peptide" evidence="7">
    <location>
        <begin position="1"/>
        <end position="34"/>
    </location>
</feature>
<evidence type="ECO:0000313" key="8">
    <source>
        <dbReference type="EMBL" id="KAJ7945421.1"/>
    </source>
</evidence>
<evidence type="ECO:0000256" key="7">
    <source>
        <dbReference type="RuleBase" id="RU367102"/>
    </source>
</evidence>
<comment type="caution">
    <text evidence="8">The sequence shown here is derived from an EMBL/GenBank/DDBJ whole genome shotgun (WGS) entry which is preliminary data.</text>
</comment>
<evidence type="ECO:0000256" key="1">
    <source>
        <dbReference type="ARBA" id="ARBA00004613"/>
    </source>
</evidence>
<keyword evidence="4 7" id="KW-0964">Secreted</keyword>
<gene>
    <name evidence="8" type="ORF">O6P43_030481</name>
</gene>
<comment type="subcellular location">
    <subcellularLocation>
        <location evidence="1 7">Secreted</location>
    </subcellularLocation>
</comment>
<dbReference type="AlphaFoldDB" id="A0AAD7KUM0"/>
<evidence type="ECO:0000256" key="5">
    <source>
        <dbReference type="ARBA" id="ARBA00022729"/>
    </source>
</evidence>
<keyword evidence="3 7" id="KW-0217">Developmental protein</keyword>
<keyword evidence="9" id="KW-1185">Reference proteome</keyword>
<evidence type="ECO:0000256" key="2">
    <source>
        <dbReference type="ARBA" id="ARBA00008127"/>
    </source>
</evidence>
<dbReference type="InterPro" id="IPR039455">
    <property type="entry name" value="EPFL"/>
</dbReference>
<name>A0AAD7KUM0_QUISA</name>
<sequence length="128" mass="14301">MAMMNSLNSYHYFTTRTASIVIILLHLFLSLVSSLNQAPQPPSISSRGVLVEKSRLGSIPPSCHNKCNDCHPCMAVQVPTLPRHDRIHPGLTRAIPSSFFDPSHQGKSYTNYKPLGWKCHCGNHFFNP</sequence>
<keyword evidence="5 7" id="KW-0732">Signal</keyword>
<dbReference type="Pfam" id="PF17181">
    <property type="entry name" value="EPF"/>
    <property type="match status" value="1"/>
</dbReference>
<reference evidence="8" key="1">
    <citation type="journal article" date="2023" name="Science">
        <title>Elucidation of the pathway for biosynthesis of saponin adjuvants from the soapbark tree.</title>
        <authorList>
            <person name="Reed J."/>
            <person name="Orme A."/>
            <person name="El-Demerdash A."/>
            <person name="Owen C."/>
            <person name="Martin L.B.B."/>
            <person name="Misra R.C."/>
            <person name="Kikuchi S."/>
            <person name="Rejzek M."/>
            <person name="Martin A.C."/>
            <person name="Harkess A."/>
            <person name="Leebens-Mack J."/>
            <person name="Louveau T."/>
            <person name="Stephenson M.J."/>
            <person name="Osbourn A."/>
        </authorList>
    </citation>
    <scope>NUCLEOTIDE SEQUENCE</scope>
    <source>
        <strain evidence="8">S10</strain>
    </source>
</reference>
<dbReference type="GO" id="GO:0010052">
    <property type="term" value="P:guard cell differentiation"/>
    <property type="evidence" value="ECO:0007669"/>
    <property type="project" value="UniProtKB-UniRule"/>
</dbReference>
<evidence type="ECO:0000256" key="3">
    <source>
        <dbReference type="ARBA" id="ARBA00022473"/>
    </source>
</evidence>
<dbReference type="KEGG" id="qsa:O6P43_030481"/>
<protein>
    <recommendedName>
        <fullName evidence="7">Epidermal patterning factor-like protein</fullName>
    </recommendedName>
</protein>
<proteinExistence type="inferred from homology"/>
<dbReference type="PANTHER" id="PTHR33109">
    <property type="entry name" value="EPIDERMAL PATTERNING FACTOR-LIKE PROTEIN 4"/>
    <property type="match status" value="1"/>
</dbReference>
<evidence type="ECO:0000313" key="9">
    <source>
        <dbReference type="Proteomes" id="UP001163823"/>
    </source>
</evidence>
<dbReference type="EMBL" id="JARAOO010000013">
    <property type="protein sequence ID" value="KAJ7945421.1"/>
    <property type="molecule type" value="Genomic_DNA"/>
</dbReference>
<dbReference type="GO" id="GO:0005576">
    <property type="term" value="C:extracellular region"/>
    <property type="evidence" value="ECO:0007669"/>
    <property type="project" value="UniProtKB-SubCell"/>
</dbReference>
<dbReference type="Proteomes" id="UP001163823">
    <property type="component" value="Chromosome 13"/>
</dbReference>
<accession>A0AAD7KUM0</accession>
<feature type="chain" id="PRO_5041779256" description="Epidermal patterning factor-like protein" evidence="7">
    <location>
        <begin position="35"/>
        <end position="128"/>
    </location>
</feature>
<comment type="similarity">
    <text evidence="2 7">Belongs to the plant cysteine rich small secretory peptide family. Epidermal patterning factor subfamily.</text>
</comment>
<organism evidence="8 9">
    <name type="scientific">Quillaja saponaria</name>
    <name type="common">Soap bark tree</name>
    <dbReference type="NCBI Taxonomy" id="32244"/>
    <lineage>
        <taxon>Eukaryota</taxon>
        <taxon>Viridiplantae</taxon>
        <taxon>Streptophyta</taxon>
        <taxon>Embryophyta</taxon>
        <taxon>Tracheophyta</taxon>
        <taxon>Spermatophyta</taxon>
        <taxon>Magnoliopsida</taxon>
        <taxon>eudicotyledons</taxon>
        <taxon>Gunneridae</taxon>
        <taxon>Pentapetalae</taxon>
        <taxon>rosids</taxon>
        <taxon>fabids</taxon>
        <taxon>Fabales</taxon>
        <taxon>Quillajaceae</taxon>
        <taxon>Quillaja</taxon>
    </lineage>
</organism>
<comment type="function">
    <text evidence="7">Controls stomatal patterning.</text>
</comment>
<evidence type="ECO:0000256" key="6">
    <source>
        <dbReference type="ARBA" id="ARBA00023157"/>
    </source>
</evidence>
<keyword evidence="6" id="KW-1015">Disulfide bond</keyword>